<dbReference type="GO" id="GO:0003954">
    <property type="term" value="F:NADH dehydrogenase activity"/>
    <property type="evidence" value="ECO:0007669"/>
    <property type="project" value="TreeGrafter"/>
</dbReference>
<organism evidence="21">
    <name type="scientific">Cyanopterus ninghais</name>
    <dbReference type="NCBI Taxonomy" id="3079913"/>
    <lineage>
        <taxon>Eukaryota</taxon>
        <taxon>Metazoa</taxon>
        <taxon>Ecdysozoa</taxon>
        <taxon>Arthropoda</taxon>
        <taxon>Hexapoda</taxon>
        <taxon>Insecta</taxon>
        <taxon>Pterygota</taxon>
        <taxon>Neoptera</taxon>
        <taxon>Endopterygota</taxon>
        <taxon>Hymenoptera</taxon>
        <taxon>Apocrita</taxon>
        <taxon>Ichneumonoidea</taxon>
        <taxon>Braconidae</taxon>
        <taxon>Braconinae</taxon>
        <taxon>Cyanopterus</taxon>
    </lineage>
</organism>
<keyword evidence="10" id="KW-0249">Electron transport</keyword>
<dbReference type="InterPro" id="IPR010934">
    <property type="entry name" value="NADH_DH_su5_C"/>
</dbReference>
<evidence type="ECO:0000259" key="19">
    <source>
        <dbReference type="Pfam" id="PF00662"/>
    </source>
</evidence>
<feature type="transmembrane region" description="Helical" evidence="17">
    <location>
        <begin position="533"/>
        <end position="553"/>
    </location>
</feature>
<evidence type="ECO:0000256" key="5">
    <source>
        <dbReference type="ARBA" id="ARBA00022448"/>
    </source>
</evidence>
<comment type="function">
    <text evidence="1">Core subunit of the mitochondrial membrane respiratory chain NADH dehydrogenase (Complex I) that is believed to belong to the minimal assembly required for catalysis. Complex I functions in the transfer of electrons from NADH to the respiratory chain. The immediate electron acceptor for the enzyme is believed to be ubiquinone.</text>
</comment>
<feature type="domain" description="NADH dehydrogenase subunit 5 C-terminal" evidence="20">
    <location>
        <begin position="383"/>
        <end position="554"/>
    </location>
</feature>
<evidence type="ECO:0000256" key="17">
    <source>
        <dbReference type="RuleBase" id="RU003404"/>
    </source>
</evidence>
<name>A0AA96QBF8_9HYME</name>
<evidence type="ECO:0000256" key="16">
    <source>
        <dbReference type="ARBA" id="ARBA00049551"/>
    </source>
</evidence>
<feature type="transmembrane region" description="Helical" evidence="17">
    <location>
        <begin position="401"/>
        <end position="424"/>
    </location>
</feature>
<protein>
    <recommendedName>
        <fullName evidence="4 17">NADH-ubiquinone oxidoreductase chain 5</fullName>
        <ecNumber evidence="3 17">7.1.1.2</ecNumber>
    </recommendedName>
</protein>
<dbReference type="Pfam" id="PF00662">
    <property type="entry name" value="Proton_antipo_N"/>
    <property type="match status" value="1"/>
</dbReference>
<dbReference type="PANTHER" id="PTHR42829">
    <property type="entry name" value="NADH-UBIQUINONE OXIDOREDUCTASE CHAIN 5"/>
    <property type="match status" value="1"/>
</dbReference>
<feature type="transmembrane region" description="Helical" evidence="17">
    <location>
        <begin position="12"/>
        <end position="33"/>
    </location>
</feature>
<evidence type="ECO:0000256" key="4">
    <source>
        <dbReference type="ARBA" id="ARBA00021096"/>
    </source>
</evidence>
<comment type="subcellular location">
    <subcellularLocation>
        <location evidence="2">Mitochondrion inner membrane</location>
        <topology evidence="2">Multi-pass membrane protein</topology>
    </subcellularLocation>
</comment>
<evidence type="ECO:0000256" key="8">
    <source>
        <dbReference type="ARBA" id="ARBA00022792"/>
    </source>
</evidence>
<sequence>MIFFMISIYMFMLNLISWLLFLLFFIFNFKFLIELNMFNFNSTKIIFLIYMDWMNLIFISTVLMISSIVIIYSINYMNNDLHIKRFMLLIIMFIMSMILMISSPNMISILLGWDGLGLSSYCLVAYYQSKKSFNSSMITIMMNRIGDIMILMTISIMIKFGTWNFLFINNMNFLILIMIFIASITKSAQIPFSTWLPLAMAAPTPVSSLVHSSTLVTAGTYLLIRFNYLMNKNIMYFFLLLSSLTMIMAGSSANFEFDLKKIIALSTLSQLGLMITTICLNLPKLAFFHLITHAMFKSLLFLCSGIMIHNYFNHQDIRFISMMNFNIPLINLIFNMSSLTLCGMPFLAGFYSKDLIIEMFLMNNFNWLIFMIMFLSMGLTISYTFRLIFYISLKINKIKLLLFYSSFNFMNYSIFILFFFSLFYGSILNWLMFSSMKMIFLPKILKMLIYIFLIIGLLLGMYLPMIFKFSIKIKYIYNFFNYMWFLPLLFKKNKINILKMNNLIIFFSENWLELISFKMFNYNLKIFYFKKNWLINFFMIFLMTNYILMIIIFL</sequence>
<evidence type="ECO:0000256" key="2">
    <source>
        <dbReference type="ARBA" id="ARBA00004448"/>
    </source>
</evidence>
<feature type="transmembrane region" description="Helical" evidence="17">
    <location>
        <begin position="173"/>
        <end position="196"/>
    </location>
</feature>
<keyword evidence="6" id="KW-0679">Respiratory chain</keyword>
<feature type="transmembrane region" description="Helical" evidence="17">
    <location>
        <begin position="148"/>
        <end position="167"/>
    </location>
</feature>
<keyword evidence="13 17" id="KW-0830">Ubiquinone</keyword>
<accession>A0AA96QBF8</accession>
<dbReference type="Pfam" id="PF06455">
    <property type="entry name" value="NADH5_C"/>
    <property type="match status" value="1"/>
</dbReference>
<gene>
    <name evidence="21" type="primary">ND5</name>
</gene>
<evidence type="ECO:0000256" key="1">
    <source>
        <dbReference type="ARBA" id="ARBA00003257"/>
    </source>
</evidence>
<evidence type="ECO:0000256" key="7">
    <source>
        <dbReference type="ARBA" id="ARBA00022692"/>
    </source>
</evidence>
<keyword evidence="12 17" id="KW-0520">NAD</keyword>
<dbReference type="PANTHER" id="PTHR42829:SF2">
    <property type="entry name" value="NADH-UBIQUINONE OXIDOREDUCTASE CHAIN 5"/>
    <property type="match status" value="1"/>
</dbReference>
<geneLocation type="mitochondrion" evidence="21"/>
<dbReference type="AlphaFoldDB" id="A0AA96QBF8"/>
<keyword evidence="7 17" id="KW-0812">Transmembrane</keyword>
<evidence type="ECO:0000256" key="11">
    <source>
        <dbReference type="ARBA" id="ARBA00022989"/>
    </source>
</evidence>
<keyword evidence="9" id="KW-1278">Translocase</keyword>
<feature type="transmembrane region" description="Helical" evidence="17">
    <location>
        <begin position="262"/>
        <end position="280"/>
    </location>
</feature>
<comment type="function">
    <text evidence="17">Core subunit of the mitochondrial membrane respiratory chain NADH dehydrogenase (Complex I) which catalyzes electron transfer from NADH through the respiratory chain, using ubiquinone as an electron acceptor. Essential for the catalytic activity and assembly of complex I.</text>
</comment>
<evidence type="ECO:0000256" key="13">
    <source>
        <dbReference type="ARBA" id="ARBA00023075"/>
    </source>
</evidence>
<dbReference type="EMBL" id="OR525636">
    <property type="protein sequence ID" value="WNV65529.1"/>
    <property type="molecule type" value="Genomic_DNA"/>
</dbReference>
<evidence type="ECO:0000256" key="3">
    <source>
        <dbReference type="ARBA" id="ARBA00012944"/>
    </source>
</evidence>
<keyword evidence="5 17" id="KW-0813">Transport</keyword>
<evidence type="ECO:0000256" key="15">
    <source>
        <dbReference type="ARBA" id="ARBA00023136"/>
    </source>
</evidence>
<feature type="transmembrane region" description="Helical" evidence="17">
    <location>
        <begin position="53"/>
        <end position="74"/>
    </location>
</feature>
<dbReference type="GO" id="GO:0042773">
    <property type="term" value="P:ATP synthesis coupled electron transport"/>
    <property type="evidence" value="ECO:0007669"/>
    <property type="project" value="InterPro"/>
</dbReference>
<evidence type="ECO:0000256" key="6">
    <source>
        <dbReference type="ARBA" id="ARBA00022660"/>
    </source>
</evidence>
<dbReference type="InterPro" id="IPR001516">
    <property type="entry name" value="Proton_antipo_N"/>
</dbReference>
<evidence type="ECO:0000256" key="12">
    <source>
        <dbReference type="ARBA" id="ARBA00023027"/>
    </source>
</evidence>
<comment type="similarity">
    <text evidence="17">Belongs to the complex I subunit 5 family.</text>
</comment>
<proteinExistence type="inferred from homology"/>
<dbReference type="PRINTS" id="PR01434">
    <property type="entry name" value="NADHDHGNASE5"/>
</dbReference>
<feature type="domain" description="NADH:quinone oxidoreductase/Mrp antiporter transmembrane" evidence="18">
    <location>
        <begin position="103"/>
        <end position="376"/>
    </location>
</feature>
<evidence type="ECO:0000313" key="21">
    <source>
        <dbReference type="EMBL" id="WNV65529.1"/>
    </source>
</evidence>
<reference evidence="21" key="1">
    <citation type="submission" date="2023-09" db="EMBL/GenBank/DDBJ databases">
        <title>The complete mitochondrial genome of Cyanopterus ninghais.</title>
        <authorList>
            <person name="Wang S."/>
            <person name="Wei K."/>
        </authorList>
    </citation>
    <scope>NUCLEOTIDE SEQUENCE</scope>
</reference>
<feature type="transmembrane region" description="Helical" evidence="17">
    <location>
        <begin position="86"/>
        <end position="103"/>
    </location>
</feature>
<dbReference type="EC" id="7.1.1.2" evidence="3 17"/>
<evidence type="ECO:0000259" key="20">
    <source>
        <dbReference type="Pfam" id="PF06455"/>
    </source>
</evidence>
<keyword evidence="8" id="KW-0999">Mitochondrion inner membrane</keyword>
<evidence type="ECO:0000256" key="9">
    <source>
        <dbReference type="ARBA" id="ARBA00022967"/>
    </source>
</evidence>
<evidence type="ECO:0000259" key="18">
    <source>
        <dbReference type="Pfam" id="PF00361"/>
    </source>
</evidence>
<dbReference type="InterPro" id="IPR003945">
    <property type="entry name" value="NU5C-like"/>
</dbReference>
<keyword evidence="11 17" id="KW-1133">Transmembrane helix</keyword>
<keyword evidence="15 17" id="KW-0472">Membrane</keyword>
<keyword evidence="14 17" id="KW-0496">Mitochondrion</keyword>
<comment type="catalytic activity">
    <reaction evidence="16 17">
        <text>a ubiquinone + NADH + 5 H(+)(in) = a ubiquinol + NAD(+) + 4 H(+)(out)</text>
        <dbReference type="Rhea" id="RHEA:29091"/>
        <dbReference type="Rhea" id="RHEA-COMP:9565"/>
        <dbReference type="Rhea" id="RHEA-COMP:9566"/>
        <dbReference type="ChEBI" id="CHEBI:15378"/>
        <dbReference type="ChEBI" id="CHEBI:16389"/>
        <dbReference type="ChEBI" id="CHEBI:17976"/>
        <dbReference type="ChEBI" id="CHEBI:57540"/>
        <dbReference type="ChEBI" id="CHEBI:57945"/>
        <dbReference type="EC" id="7.1.1.2"/>
    </reaction>
</comment>
<dbReference type="GO" id="GO:0015990">
    <property type="term" value="P:electron transport coupled proton transport"/>
    <property type="evidence" value="ECO:0007669"/>
    <property type="project" value="TreeGrafter"/>
</dbReference>
<feature type="transmembrane region" description="Helical" evidence="17">
    <location>
        <begin position="367"/>
        <end position="389"/>
    </location>
</feature>
<evidence type="ECO:0000256" key="14">
    <source>
        <dbReference type="ARBA" id="ARBA00023128"/>
    </source>
</evidence>
<dbReference type="GO" id="GO:0005743">
    <property type="term" value="C:mitochondrial inner membrane"/>
    <property type="evidence" value="ECO:0007669"/>
    <property type="project" value="UniProtKB-SubCell"/>
</dbReference>
<dbReference type="InterPro" id="IPR001750">
    <property type="entry name" value="ND/Mrp_TM"/>
</dbReference>
<feature type="transmembrane region" description="Helical" evidence="17">
    <location>
        <begin position="444"/>
        <end position="463"/>
    </location>
</feature>
<dbReference type="GO" id="GO:0008137">
    <property type="term" value="F:NADH dehydrogenase (ubiquinone) activity"/>
    <property type="evidence" value="ECO:0007669"/>
    <property type="project" value="UniProtKB-EC"/>
</dbReference>
<feature type="transmembrane region" description="Helical" evidence="17">
    <location>
        <begin position="234"/>
        <end position="255"/>
    </location>
</feature>
<feature type="transmembrane region" description="Helical" evidence="17">
    <location>
        <begin position="286"/>
        <end position="308"/>
    </location>
</feature>
<evidence type="ECO:0000256" key="10">
    <source>
        <dbReference type="ARBA" id="ARBA00022982"/>
    </source>
</evidence>
<feature type="domain" description="NADH-Ubiquinone oxidoreductase (complex I) chain 5 N-terminal" evidence="19">
    <location>
        <begin position="39"/>
        <end position="87"/>
    </location>
</feature>
<feature type="transmembrane region" description="Helical" evidence="17">
    <location>
        <begin position="329"/>
        <end position="347"/>
    </location>
</feature>
<dbReference type="Pfam" id="PF00361">
    <property type="entry name" value="Proton_antipo_M"/>
    <property type="match status" value="1"/>
</dbReference>